<dbReference type="InterPro" id="IPR005123">
    <property type="entry name" value="Oxoglu/Fe-dep_dioxygenase_dom"/>
</dbReference>
<keyword evidence="6" id="KW-0408">Iron</keyword>
<protein>
    <recommendedName>
        <fullName evidence="8">Fe2OG dioxygenase domain-containing protein</fullName>
    </recommendedName>
</protein>
<reference evidence="9" key="1">
    <citation type="journal article" date="2020" name="bioRxiv">
        <title>Comparative genomics of Chlamydomonas.</title>
        <authorList>
            <person name="Craig R.J."/>
            <person name="Hasan A.R."/>
            <person name="Ness R.W."/>
            <person name="Keightley P.D."/>
        </authorList>
    </citation>
    <scope>NUCLEOTIDE SEQUENCE</scope>
    <source>
        <strain evidence="9">CCAP 11/70</strain>
    </source>
</reference>
<dbReference type="PANTHER" id="PTHR10869">
    <property type="entry name" value="PROLYL 4-HYDROXYLASE ALPHA SUBUNIT"/>
    <property type="match status" value="1"/>
</dbReference>
<dbReference type="GO" id="GO:0031418">
    <property type="term" value="F:L-ascorbic acid binding"/>
    <property type="evidence" value="ECO:0007669"/>
    <property type="project" value="InterPro"/>
</dbReference>
<dbReference type="OrthoDB" id="69177at2759"/>
<feature type="domain" description="Fe2OG dioxygenase" evidence="8">
    <location>
        <begin position="91"/>
        <end position="199"/>
    </location>
</feature>
<comment type="subcellular location">
    <subcellularLocation>
        <location evidence="2">Endoplasmic reticulum membrane</location>
        <topology evidence="2">Single-pass type II membrane protein</topology>
    </subcellularLocation>
</comment>
<dbReference type="InterPro" id="IPR006620">
    <property type="entry name" value="Pro_4_hyd_alph"/>
</dbReference>
<dbReference type="Gene3D" id="2.60.120.620">
    <property type="entry name" value="q2cbj1_9rhob like domain"/>
    <property type="match status" value="1"/>
</dbReference>
<sequence length="199" mass="22013">MGLELQGLYPEDAPTIWALHNALSATECDALLQYLQANCPLTRVAHAQTKSIAWRDVDRVEFRSPELSALMWAAISAPIIERLPRTARGEVPDGLNAKWRVYRYKEGQGFGPHFDEEDVCPTTGATSCATLLLYLNDVAAGGETAFYRSRGREVLSIRPEQGLVVVHSQGPDCLLHEGRPVGRGCEKWLLRSDVLARLA</sequence>
<dbReference type="Proteomes" id="UP000612055">
    <property type="component" value="Unassembled WGS sequence"/>
</dbReference>
<gene>
    <name evidence="9" type="ORF">HYH03_011595</name>
</gene>
<dbReference type="InterPro" id="IPR044862">
    <property type="entry name" value="Pro_4_hyd_alph_FE2OG_OXY"/>
</dbReference>
<dbReference type="SMART" id="SM00702">
    <property type="entry name" value="P4Hc"/>
    <property type="match status" value="1"/>
</dbReference>
<evidence type="ECO:0000256" key="2">
    <source>
        <dbReference type="ARBA" id="ARBA00004648"/>
    </source>
</evidence>
<evidence type="ECO:0000256" key="5">
    <source>
        <dbReference type="ARBA" id="ARBA00023002"/>
    </source>
</evidence>
<evidence type="ECO:0000256" key="4">
    <source>
        <dbReference type="ARBA" id="ARBA00022964"/>
    </source>
</evidence>
<comment type="cofactor">
    <cofactor evidence="1">
        <name>L-ascorbate</name>
        <dbReference type="ChEBI" id="CHEBI:38290"/>
    </cofactor>
</comment>
<dbReference type="EMBL" id="JAEHOE010000067">
    <property type="protein sequence ID" value="KAG2489966.1"/>
    <property type="molecule type" value="Genomic_DNA"/>
</dbReference>
<dbReference type="PROSITE" id="PS51471">
    <property type="entry name" value="FE2OG_OXY"/>
    <property type="match status" value="1"/>
</dbReference>
<evidence type="ECO:0000313" key="9">
    <source>
        <dbReference type="EMBL" id="KAG2489966.1"/>
    </source>
</evidence>
<evidence type="ECO:0000256" key="1">
    <source>
        <dbReference type="ARBA" id="ARBA00001961"/>
    </source>
</evidence>
<evidence type="ECO:0000256" key="6">
    <source>
        <dbReference type="ARBA" id="ARBA00023004"/>
    </source>
</evidence>
<evidence type="ECO:0000313" key="10">
    <source>
        <dbReference type="Proteomes" id="UP000612055"/>
    </source>
</evidence>
<dbReference type="GO" id="GO:0005506">
    <property type="term" value="F:iron ion binding"/>
    <property type="evidence" value="ECO:0007669"/>
    <property type="project" value="InterPro"/>
</dbReference>
<keyword evidence="3" id="KW-0479">Metal-binding</keyword>
<keyword evidence="5" id="KW-0560">Oxidoreductase</keyword>
<evidence type="ECO:0000256" key="7">
    <source>
        <dbReference type="ARBA" id="ARBA00049169"/>
    </source>
</evidence>
<comment type="catalytic activity">
    <reaction evidence="7">
        <text>L-prolyl-[collagen] + 2-oxoglutarate + O2 = trans-4-hydroxy-L-prolyl-[collagen] + succinate + CO2</text>
        <dbReference type="Rhea" id="RHEA:18945"/>
        <dbReference type="Rhea" id="RHEA-COMP:11676"/>
        <dbReference type="Rhea" id="RHEA-COMP:11680"/>
        <dbReference type="ChEBI" id="CHEBI:15379"/>
        <dbReference type="ChEBI" id="CHEBI:16526"/>
        <dbReference type="ChEBI" id="CHEBI:16810"/>
        <dbReference type="ChEBI" id="CHEBI:30031"/>
        <dbReference type="ChEBI" id="CHEBI:50342"/>
        <dbReference type="ChEBI" id="CHEBI:61965"/>
        <dbReference type="EC" id="1.14.11.2"/>
    </reaction>
</comment>
<dbReference type="GO" id="GO:0005789">
    <property type="term" value="C:endoplasmic reticulum membrane"/>
    <property type="evidence" value="ECO:0007669"/>
    <property type="project" value="UniProtKB-SubCell"/>
</dbReference>
<evidence type="ECO:0000256" key="3">
    <source>
        <dbReference type="ARBA" id="ARBA00022723"/>
    </source>
</evidence>
<accession>A0A835XX32</accession>
<dbReference type="PANTHER" id="PTHR10869:SF236">
    <property type="entry name" value="PROLYL 4-HYDROXYLASE ALPHA SUBUNIT DOMAIN-CONTAINING PROTEIN"/>
    <property type="match status" value="1"/>
</dbReference>
<organism evidence="9 10">
    <name type="scientific">Edaphochlamys debaryana</name>
    <dbReference type="NCBI Taxonomy" id="47281"/>
    <lineage>
        <taxon>Eukaryota</taxon>
        <taxon>Viridiplantae</taxon>
        <taxon>Chlorophyta</taxon>
        <taxon>core chlorophytes</taxon>
        <taxon>Chlorophyceae</taxon>
        <taxon>CS clade</taxon>
        <taxon>Chlamydomonadales</taxon>
        <taxon>Chlamydomonadales incertae sedis</taxon>
        <taxon>Edaphochlamys</taxon>
    </lineage>
</organism>
<name>A0A835XX32_9CHLO</name>
<evidence type="ECO:0000259" key="8">
    <source>
        <dbReference type="PROSITE" id="PS51471"/>
    </source>
</evidence>
<keyword evidence="4" id="KW-0223">Dioxygenase</keyword>
<dbReference type="Pfam" id="PF13640">
    <property type="entry name" value="2OG-FeII_Oxy_3"/>
    <property type="match status" value="1"/>
</dbReference>
<dbReference type="GO" id="GO:0004656">
    <property type="term" value="F:procollagen-proline 4-dioxygenase activity"/>
    <property type="evidence" value="ECO:0007669"/>
    <property type="project" value="UniProtKB-EC"/>
</dbReference>
<dbReference type="InterPro" id="IPR045054">
    <property type="entry name" value="P4HA-like"/>
</dbReference>
<dbReference type="AlphaFoldDB" id="A0A835XX32"/>
<keyword evidence="10" id="KW-1185">Reference proteome</keyword>
<comment type="caution">
    <text evidence="9">The sequence shown here is derived from an EMBL/GenBank/DDBJ whole genome shotgun (WGS) entry which is preliminary data.</text>
</comment>
<proteinExistence type="predicted"/>